<feature type="transmembrane region" description="Helical" evidence="1">
    <location>
        <begin position="12"/>
        <end position="31"/>
    </location>
</feature>
<keyword evidence="1" id="KW-0812">Transmembrane</keyword>
<organism evidence="2 3">
    <name type="scientific">Fusobacterium equinum</name>
    <dbReference type="NCBI Taxonomy" id="134605"/>
    <lineage>
        <taxon>Bacteria</taxon>
        <taxon>Fusobacteriati</taxon>
        <taxon>Fusobacteriota</taxon>
        <taxon>Fusobacteriia</taxon>
        <taxon>Fusobacteriales</taxon>
        <taxon>Fusobacteriaceae</taxon>
        <taxon>Fusobacterium</taxon>
    </lineage>
</organism>
<keyword evidence="3" id="KW-1185">Reference proteome</keyword>
<keyword evidence="1" id="KW-0472">Membrane</keyword>
<evidence type="ECO:0000313" key="3">
    <source>
        <dbReference type="Proteomes" id="UP000070617"/>
    </source>
</evidence>
<dbReference type="Proteomes" id="UP000070617">
    <property type="component" value="Unassembled WGS sequence"/>
</dbReference>
<dbReference type="STRING" id="134605.HMPREF3206_00748"/>
<dbReference type="AlphaFoldDB" id="A0A133NG11"/>
<dbReference type="PATRIC" id="fig|134605.3.peg.749"/>
<dbReference type="EMBL" id="LRPX01000030">
    <property type="protein sequence ID" value="KXA15228.1"/>
    <property type="molecule type" value="Genomic_DNA"/>
</dbReference>
<evidence type="ECO:0008006" key="4">
    <source>
        <dbReference type="Google" id="ProtNLM"/>
    </source>
</evidence>
<evidence type="ECO:0000256" key="1">
    <source>
        <dbReference type="SAM" id="Phobius"/>
    </source>
</evidence>
<comment type="caution">
    <text evidence="2">The sequence shown here is derived from an EMBL/GenBank/DDBJ whole genome shotgun (WGS) entry which is preliminary data.</text>
</comment>
<evidence type="ECO:0000313" key="2">
    <source>
        <dbReference type="EMBL" id="KXA15228.1"/>
    </source>
</evidence>
<proteinExistence type="predicted"/>
<accession>A0A133NG11</accession>
<keyword evidence="1" id="KW-1133">Transmembrane helix</keyword>
<name>A0A133NG11_9FUSO</name>
<gene>
    <name evidence="2" type="ORF">HMPREF3206_00748</name>
</gene>
<reference evidence="3" key="1">
    <citation type="submission" date="2016-01" db="EMBL/GenBank/DDBJ databases">
        <authorList>
            <person name="Mitreva M."/>
            <person name="Pepin K.H."/>
            <person name="Mihindukulasuriya K.A."/>
            <person name="Fulton R."/>
            <person name="Fronick C."/>
            <person name="O'Laughlin M."/>
            <person name="Miner T."/>
            <person name="Herter B."/>
            <person name="Rosa B.A."/>
            <person name="Cordes M."/>
            <person name="Tomlinson C."/>
            <person name="Wollam A."/>
            <person name="Palsikar V.B."/>
            <person name="Mardis E.R."/>
            <person name="Wilson R.K."/>
        </authorList>
    </citation>
    <scope>NUCLEOTIDE SEQUENCE [LARGE SCALE GENOMIC DNA]</scope>
    <source>
        <strain evidence="3">CMW8396</strain>
    </source>
</reference>
<protein>
    <recommendedName>
        <fullName evidence="4">Prepilin-type cleavage/methylation protein</fullName>
    </recommendedName>
</protein>
<sequence>MENLMKKINKGGFSLLEVCVSALLVMIVIQISTSLYRNYQEHLDLQLAKIKISKLFYLYSMKSFYQRKAYYFTISDIEKTIEVKNSFFLLENKVVLPNHLSYYLTSNSVLDQKYGHLTRNGNISPSFSIYLFGYQGFVKDKITFSSFEETKILRLRQYHKIKGKSVDMENIQKYHLETNKNRKLFYQEWREE</sequence>